<dbReference type="EnsemblBacteria" id="BAA17752">
    <property type="protein sequence ID" value="BAA17752"/>
    <property type="gene ID" value="BAA17752"/>
</dbReference>
<dbReference type="eggNOG" id="COG2226">
    <property type="taxonomic scope" value="Bacteria"/>
</dbReference>
<reference evidence="2 3" key="2">
    <citation type="journal article" date="1996" name="DNA Res.">
        <title>Sequence analysis of the genome of the unicellular cyanobacterium Synechocystis sp. strain PCC6803. II. Sequence determination of the entire genome and assignment of potential protein-coding regions.</title>
        <authorList>
            <person name="Kaneko T."/>
            <person name="Sato S."/>
            <person name="Kotani H."/>
            <person name="Tanaka A."/>
            <person name="Asamizu E."/>
            <person name="Nakamura Y."/>
            <person name="Miyajima N."/>
            <person name="Hirosawa M."/>
            <person name="Sugiura M."/>
            <person name="Sasamoto S."/>
            <person name="Kimura T."/>
            <person name="Hosouchi T."/>
            <person name="Matsuno A."/>
            <person name="Muraki A."/>
            <person name="Nakazaki N."/>
            <person name="Naruo K."/>
            <person name="Okumura S."/>
            <person name="Shimpo S."/>
            <person name="Takeuchi C."/>
            <person name="Wada T."/>
            <person name="Watanabe A."/>
            <person name="Yamada M."/>
            <person name="Yasuda M."/>
            <person name="Tabata S."/>
        </authorList>
    </citation>
    <scope>NUCLEOTIDE SEQUENCE [LARGE SCALE GENOMIC DNA]</scope>
    <source>
        <strain evidence="3">ATCC 27184 / PCC 6803 / Kazusa</strain>
    </source>
</reference>
<dbReference type="InterPro" id="IPR053173">
    <property type="entry name" value="SAM-binding_MTase"/>
</dbReference>
<dbReference type="Gene3D" id="3.40.50.150">
    <property type="entry name" value="Vaccinia Virus protein VP39"/>
    <property type="match status" value="1"/>
</dbReference>
<dbReference type="CDD" id="cd02440">
    <property type="entry name" value="AdoMet_MTases"/>
    <property type="match status" value="1"/>
</dbReference>
<organism evidence="2 3">
    <name type="scientific">Synechocystis sp. (strain ATCC 27184 / PCC 6803 / Kazusa)</name>
    <dbReference type="NCBI Taxonomy" id="1111708"/>
    <lineage>
        <taxon>Bacteria</taxon>
        <taxon>Bacillati</taxon>
        <taxon>Cyanobacteriota</taxon>
        <taxon>Cyanophyceae</taxon>
        <taxon>Synechococcales</taxon>
        <taxon>Merismopediaceae</taxon>
        <taxon>Synechocystis</taxon>
    </lineage>
</organism>
<proteinExistence type="predicted"/>
<accession>P73705</accession>
<dbReference type="Pfam" id="PF13847">
    <property type="entry name" value="Methyltransf_31"/>
    <property type="match status" value="1"/>
</dbReference>
<dbReference type="STRING" id="1148.gene:10498619"/>
<feature type="domain" description="Methyltransferase" evidence="1">
    <location>
        <begin position="59"/>
        <end position="171"/>
    </location>
</feature>
<dbReference type="PIR" id="S77194">
    <property type="entry name" value="S77194"/>
</dbReference>
<dbReference type="KEGG" id="syn:sll1693"/>
<dbReference type="AlphaFoldDB" id="P73705"/>
<dbReference type="IntAct" id="P73705">
    <property type="interactions" value="2"/>
</dbReference>
<reference evidence="2 3" key="1">
    <citation type="journal article" date="1995" name="DNA Res.">
        <title>Sequence analysis of the genome of the unicellular cyanobacterium Synechocystis sp. strain PCC6803. I. Sequence features in the 1 Mb region from map positions 64% to 92% of the genome.</title>
        <authorList>
            <person name="Kaneko T."/>
            <person name="Tanaka A."/>
            <person name="Sato S."/>
            <person name="Kotani H."/>
            <person name="Sazuka T."/>
            <person name="Miyajima N."/>
            <person name="Sugiura M."/>
            <person name="Tabata S."/>
        </authorList>
    </citation>
    <scope>NUCLEOTIDE SEQUENCE [LARGE SCALE GENOMIC DNA]</scope>
    <source>
        <strain evidence="3">ATCC 27184 / PCC 6803 / Kazusa</strain>
    </source>
</reference>
<dbReference type="PaxDb" id="1148-1652833"/>
<dbReference type="InterPro" id="IPR025714">
    <property type="entry name" value="Methyltranfer_dom"/>
</dbReference>
<dbReference type="SUPFAM" id="SSF53335">
    <property type="entry name" value="S-adenosyl-L-methionine-dependent methyltransferases"/>
    <property type="match status" value="1"/>
</dbReference>
<evidence type="ECO:0000313" key="3">
    <source>
        <dbReference type="Proteomes" id="UP000001425"/>
    </source>
</evidence>
<dbReference type="EMBL" id="BA000022">
    <property type="protein sequence ID" value="BAA17752.1"/>
    <property type="molecule type" value="Genomic_DNA"/>
</dbReference>
<protein>
    <submittedName>
        <fullName evidence="2">Sll1693 protein</fullName>
    </submittedName>
</protein>
<keyword evidence="3" id="KW-1185">Reference proteome</keyword>
<gene>
    <name evidence="2" type="ordered locus">sll1693</name>
</gene>
<sequence>MAEMKRDYLEKSLKQFESHPYPNIPIEESPKDNVKLLYEGSLVTARYRRDGKVITDLENRVMLDVACGTGATTLTMALANPGAKVVGIDISPESIKIAEERLQYHKIDNSEFHVLALEDLDQLGQKFDYISASDILYLLPDLTLALQQLRAILKPDGIIRGNLHSYYQRLPYYRCQELFGNMGLMDDNPEEMELGIVRDFFTALRDNVDLKVRAWGNNFDKNDNHRLLSNHLLQNDKGFTMPQLLKCLTQSSLELISMVDWQDWDWRQLFKEPDNLPAYLAMGLENADLEEELCFYELIQPNKRLLDFWCGHPQPESALPILDWSEVASERLWVHFHPCLKSESFHEQLTIPGVVAPMDLRRFFPFLQESIWSDRRSAIAMFLSLWDGAKPLSFLLERWLQVSPVDAVTLGPNDSQREESALGGALVMYEELGLLMLEER</sequence>
<evidence type="ECO:0000259" key="1">
    <source>
        <dbReference type="Pfam" id="PF13847"/>
    </source>
</evidence>
<dbReference type="PhylomeDB" id="P73705"/>
<dbReference type="GO" id="GO:0008168">
    <property type="term" value="F:methyltransferase activity"/>
    <property type="evidence" value="ECO:0000318"/>
    <property type="project" value="GO_Central"/>
</dbReference>
<dbReference type="Proteomes" id="UP000001425">
    <property type="component" value="Chromosome"/>
</dbReference>
<dbReference type="PANTHER" id="PTHR45128">
    <property type="entry name" value="METHYLTRANSFERASE TYPE 11"/>
    <property type="match status" value="1"/>
</dbReference>
<evidence type="ECO:0000313" key="2">
    <source>
        <dbReference type="EMBL" id="BAA17752.1"/>
    </source>
</evidence>
<dbReference type="PANTHER" id="PTHR45128:SF1">
    <property type="entry name" value="S-ADENOSYLMETHIONINE-DEPENDENT METHYLTRANSFERASE RV2258C"/>
    <property type="match status" value="1"/>
</dbReference>
<dbReference type="InParanoid" id="P73705"/>
<name>P73705_SYNY3</name>
<dbReference type="InterPro" id="IPR029063">
    <property type="entry name" value="SAM-dependent_MTases_sf"/>
</dbReference>